<evidence type="ECO:0000313" key="1">
    <source>
        <dbReference type="EMBL" id="KRK88764.1"/>
    </source>
</evidence>
<dbReference type="EMBL" id="AZEA01000006">
    <property type="protein sequence ID" value="KRK88764.1"/>
    <property type="molecule type" value="Genomic_DNA"/>
</dbReference>
<comment type="caution">
    <text evidence="1">The sequence shown here is derived from an EMBL/GenBank/DDBJ whole genome shotgun (WGS) entry which is preliminary data.</text>
</comment>
<keyword evidence="2" id="KW-1185">Reference proteome</keyword>
<gene>
    <name evidence="1" type="ORF">FD17_GL002234</name>
</gene>
<dbReference type="Proteomes" id="UP000051581">
    <property type="component" value="Unassembled WGS sequence"/>
</dbReference>
<dbReference type="InterPro" id="IPR036514">
    <property type="entry name" value="SGNH_hydro_sf"/>
</dbReference>
<evidence type="ECO:0000313" key="2">
    <source>
        <dbReference type="Proteomes" id="UP000051581"/>
    </source>
</evidence>
<dbReference type="PATRIC" id="fig|1423808.3.peg.2267"/>
<name>A0A0R1KZ41_9LACO</name>
<dbReference type="AlphaFoldDB" id="A0A0R1KZ41"/>
<accession>A0A0R1KZ41</accession>
<dbReference type="Gene3D" id="3.40.50.1110">
    <property type="entry name" value="SGNH hydrolase"/>
    <property type="match status" value="1"/>
</dbReference>
<proteinExistence type="predicted"/>
<protein>
    <submittedName>
        <fullName evidence="1">Uncharacterized protein</fullName>
    </submittedName>
</protein>
<organism evidence="1 2">
    <name type="scientific">Lentilactobacillus sunkii DSM 19904</name>
    <dbReference type="NCBI Taxonomy" id="1423808"/>
    <lineage>
        <taxon>Bacteria</taxon>
        <taxon>Bacillati</taxon>
        <taxon>Bacillota</taxon>
        <taxon>Bacilli</taxon>
        <taxon>Lactobacillales</taxon>
        <taxon>Lactobacillaceae</taxon>
        <taxon>Lentilactobacillus</taxon>
    </lineage>
</organism>
<reference evidence="1 2" key="1">
    <citation type="journal article" date="2015" name="Genome Announc.">
        <title>Expanding the biotechnology potential of lactobacilli through comparative genomics of 213 strains and associated genera.</title>
        <authorList>
            <person name="Sun Z."/>
            <person name="Harris H.M."/>
            <person name="McCann A."/>
            <person name="Guo C."/>
            <person name="Argimon S."/>
            <person name="Zhang W."/>
            <person name="Yang X."/>
            <person name="Jeffery I.B."/>
            <person name="Cooney J.C."/>
            <person name="Kagawa T.F."/>
            <person name="Liu W."/>
            <person name="Song Y."/>
            <person name="Salvetti E."/>
            <person name="Wrobel A."/>
            <person name="Rasinkangas P."/>
            <person name="Parkhill J."/>
            <person name="Rea M.C."/>
            <person name="O'Sullivan O."/>
            <person name="Ritari J."/>
            <person name="Douillard F.P."/>
            <person name="Paul Ross R."/>
            <person name="Yang R."/>
            <person name="Briner A.E."/>
            <person name="Felis G.E."/>
            <person name="de Vos W.M."/>
            <person name="Barrangou R."/>
            <person name="Klaenhammer T.R."/>
            <person name="Caufield P.W."/>
            <person name="Cui Y."/>
            <person name="Zhang H."/>
            <person name="O'Toole P.W."/>
        </authorList>
    </citation>
    <scope>NUCLEOTIDE SEQUENCE [LARGE SCALE GENOMIC DNA]</scope>
    <source>
        <strain evidence="1 2">DSM 19904</strain>
    </source>
</reference>
<sequence length="50" mass="5788">MPVIDLFNTSGISPFLSNSERYMPDGTYYSPLGYKKLDHRIVGELIRYMT</sequence>